<name>A0ACC1HPE2_9FUNG</name>
<proteinExistence type="predicted"/>
<accession>A0ACC1HPE2</accession>
<gene>
    <name evidence="1" type="ORF">EV182_004294</name>
</gene>
<reference evidence="1" key="1">
    <citation type="submission" date="2022-06" db="EMBL/GenBank/DDBJ databases">
        <title>Phylogenomic reconstructions and comparative analyses of Kickxellomycotina fungi.</title>
        <authorList>
            <person name="Reynolds N.K."/>
            <person name="Stajich J.E."/>
            <person name="Barry K."/>
            <person name="Grigoriev I.V."/>
            <person name="Crous P."/>
            <person name="Smith M.E."/>
        </authorList>
    </citation>
    <scope>NUCLEOTIDE SEQUENCE</scope>
    <source>
        <strain evidence="1">RSA 2271</strain>
    </source>
</reference>
<keyword evidence="2" id="KW-1185">Reference proteome</keyword>
<sequence length="154" mass="16171">MHKLALASAAATLVLAASTAFANNDLEAIISANYPALREKIQPLIDQFKDLDKPDYEKLTSALGTDELPQSFNAEVYTNIESALGGQSKIMEIISVLGFQSITEGLSAPTHSHNDDNDDSESSSFSSSSSSSSLYVSLGASSVGIAALAAMSFF</sequence>
<organism evidence="1 2">
    <name type="scientific">Spiromyces aspiralis</name>
    <dbReference type="NCBI Taxonomy" id="68401"/>
    <lineage>
        <taxon>Eukaryota</taxon>
        <taxon>Fungi</taxon>
        <taxon>Fungi incertae sedis</taxon>
        <taxon>Zoopagomycota</taxon>
        <taxon>Kickxellomycotina</taxon>
        <taxon>Kickxellomycetes</taxon>
        <taxon>Kickxellales</taxon>
        <taxon>Kickxellaceae</taxon>
        <taxon>Spiromyces</taxon>
    </lineage>
</organism>
<evidence type="ECO:0000313" key="2">
    <source>
        <dbReference type="Proteomes" id="UP001145114"/>
    </source>
</evidence>
<comment type="caution">
    <text evidence="1">The sequence shown here is derived from an EMBL/GenBank/DDBJ whole genome shotgun (WGS) entry which is preliminary data.</text>
</comment>
<dbReference type="Proteomes" id="UP001145114">
    <property type="component" value="Unassembled WGS sequence"/>
</dbReference>
<protein>
    <submittedName>
        <fullName evidence="1">Uncharacterized protein</fullName>
    </submittedName>
</protein>
<dbReference type="EMBL" id="JAMZIH010001285">
    <property type="protein sequence ID" value="KAJ1678322.1"/>
    <property type="molecule type" value="Genomic_DNA"/>
</dbReference>
<evidence type="ECO:0000313" key="1">
    <source>
        <dbReference type="EMBL" id="KAJ1678322.1"/>
    </source>
</evidence>